<keyword evidence="2" id="KW-1185">Reference proteome</keyword>
<gene>
    <name evidence="1" type="ORF">MBOU_36660</name>
</gene>
<evidence type="ECO:0000313" key="2">
    <source>
        <dbReference type="Proteomes" id="UP000465360"/>
    </source>
</evidence>
<dbReference type="AlphaFoldDB" id="A0A7I9YSD9"/>
<dbReference type="EMBL" id="BLKZ01000001">
    <property type="protein sequence ID" value="GFG91624.1"/>
    <property type="molecule type" value="Genomic_DNA"/>
</dbReference>
<reference evidence="1 2" key="1">
    <citation type="journal article" date="2019" name="Emerg. Microbes Infect.">
        <title>Comprehensive subspecies identification of 175 nontuberculous mycobacteria species based on 7547 genomic profiles.</title>
        <authorList>
            <person name="Matsumoto Y."/>
            <person name="Kinjo T."/>
            <person name="Motooka D."/>
            <person name="Nabeya D."/>
            <person name="Jung N."/>
            <person name="Uechi K."/>
            <person name="Horii T."/>
            <person name="Iida T."/>
            <person name="Fujita J."/>
            <person name="Nakamura S."/>
        </authorList>
    </citation>
    <scope>NUCLEOTIDE SEQUENCE [LARGE SCALE GENOMIC DNA]</scope>
    <source>
        <strain evidence="1 2">JCM 30725</strain>
    </source>
</reference>
<comment type="caution">
    <text evidence="1">The sequence shown here is derived from an EMBL/GenBank/DDBJ whole genome shotgun (WGS) entry which is preliminary data.</text>
</comment>
<sequence length="250" mass="27667">MPTSDGEIVRPTRKALADLNIGVPPIETPLHDVDDPHVREMQKLPQYFESGGAEPIRKIRDRVVFKYKSSNVRAAVTRLAAVDLPTGFIELGRIGRWWIIAAGYRKKDSPNEDFYAQLPATSDGLLPTDWDYKRLSAELANRWVDVVSSTVRRLIKTSLETGKPAAATAVNHYIEARVSDGDEVYLTVGTGGVYDPKVIAVILDSVPGVAHEDWFIEPSVELGIQPSTGEVVWSTMLPTTTREQLLSDID</sequence>
<organism evidence="1 2">
    <name type="scientific">Mycobacterium bourgelatii</name>
    <dbReference type="NCBI Taxonomy" id="1273442"/>
    <lineage>
        <taxon>Bacteria</taxon>
        <taxon>Bacillati</taxon>
        <taxon>Actinomycetota</taxon>
        <taxon>Actinomycetes</taxon>
        <taxon>Mycobacteriales</taxon>
        <taxon>Mycobacteriaceae</taxon>
        <taxon>Mycobacterium</taxon>
    </lineage>
</organism>
<accession>A0A7I9YSD9</accession>
<evidence type="ECO:0000313" key="1">
    <source>
        <dbReference type="EMBL" id="GFG91624.1"/>
    </source>
</evidence>
<name>A0A7I9YSD9_MYCBU</name>
<protein>
    <submittedName>
        <fullName evidence="1">Uncharacterized protein</fullName>
    </submittedName>
</protein>
<proteinExistence type="predicted"/>
<dbReference type="Proteomes" id="UP000465360">
    <property type="component" value="Unassembled WGS sequence"/>
</dbReference>
<dbReference type="RefSeq" id="WP_163715007.1">
    <property type="nucleotide sequence ID" value="NZ_BLKZ01000001.1"/>
</dbReference>